<dbReference type="GO" id="GO:0016020">
    <property type="term" value="C:membrane"/>
    <property type="evidence" value="ECO:0007669"/>
    <property type="project" value="UniProtKB-SubCell"/>
</dbReference>
<dbReference type="InterPro" id="IPR005828">
    <property type="entry name" value="MFS_sugar_transport-like"/>
</dbReference>
<feature type="transmembrane region" description="Helical" evidence="5">
    <location>
        <begin position="190"/>
        <end position="210"/>
    </location>
</feature>
<comment type="caution">
    <text evidence="6">The sequence shown here is derived from an EMBL/GenBank/DDBJ whole genome shotgun (WGS) entry which is preliminary data.</text>
</comment>
<gene>
    <name evidence="6" type="ORF">CDAUBV1_LOCUS9770</name>
</gene>
<keyword evidence="4 5" id="KW-0472">Membrane</keyword>
<feature type="transmembrane region" description="Helical" evidence="5">
    <location>
        <begin position="125"/>
        <end position="144"/>
    </location>
</feature>
<feature type="transmembrane region" description="Helical" evidence="5">
    <location>
        <begin position="156"/>
        <end position="178"/>
    </location>
</feature>
<sequence>MEELAARLWCLKWKIHQESILRVLKSKGFAKTSDSVSFNEPGFSGRKYTHVWLRRQMVQTSGLFYVSLVSAFLFASAGFIFSYGPSGDFWFYLNSQRLTSGIMVGGFIGNLLAFRLIAKFDSRKLLCLSQVIVILGWILTYYATDRSLRNDIYGELYSVSCLHGLSLGILFHVLPIYLNENSPSEHRTWCIVLAFSGLALGVWLCELMITALGWEFVTLVCGGAAVVVSVACLLLPRTRDHDLGSVNITKGILDEDAYCEEKHRGSRKEQGFIMNSFSRMGKMYLSHFEKLSKLVAITHSARPTTNLAALVCVLQHLTGVCCLPVFQVIAMSLANDPVRCYRNLTLSVVVFAVIALQFLDSLLSLPMMGVSALLMAALYQILSVCQWLQEGDAPVCSMRLIHVTVALMGVNASCGLLQAPLLHLVNCLSYPENRQSVFVPGLAWWSAGIIFSLCFEWLQDHIKLSVLLSLLSCNCLFSAGIFYAISRPKQ</sequence>
<dbReference type="Pfam" id="PF00083">
    <property type="entry name" value="Sugar_tr"/>
    <property type="match status" value="1"/>
</dbReference>
<feature type="transmembrane region" description="Helical" evidence="5">
    <location>
        <begin position="371"/>
        <end position="389"/>
    </location>
</feature>
<evidence type="ECO:0000256" key="2">
    <source>
        <dbReference type="ARBA" id="ARBA00022692"/>
    </source>
</evidence>
<proteinExistence type="predicted"/>
<feature type="transmembrane region" description="Helical" evidence="5">
    <location>
        <begin position="63"/>
        <end position="83"/>
    </location>
</feature>
<dbReference type="AlphaFoldDB" id="A0AAV2TH64"/>
<name>A0AAV2TH64_CALDB</name>
<feature type="transmembrane region" description="Helical" evidence="5">
    <location>
        <begin position="437"/>
        <end position="458"/>
    </location>
</feature>
<reference evidence="6" key="1">
    <citation type="submission" date="2024-06" db="EMBL/GenBank/DDBJ databases">
        <authorList>
            <person name="Liu X."/>
            <person name="Lenzi L."/>
            <person name="Haldenby T S."/>
            <person name="Uol C."/>
        </authorList>
    </citation>
    <scope>NUCLEOTIDE SEQUENCE</scope>
</reference>
<evidence type="ECO:0000256" key="4">
    <source>
        <dbReference type="ARBA" id="ARBA00023136"/>
    </source>
</evidence>
<dbReference type="Gene3D" id="1.20.1250.20">
    <property type="entry name" value="MFS general substrate transporter like domains"/>
    <property type="match status" value="1"/>
</dbReference>
<dbReference type="EMBL" id="CAXLJL010000267">
    <property type="protein sequence ID" value="CAL5135647.1"/>
    <property type="molecule type" value="Genomic_DNA"/>
</dbReference>
<dbReference type="PANTHER" id="PTHR48021:SF1">
    <property type="entry name" value="GH07001P-RELATED"/>
    <property type="match status" value="1"/>
</dbReference>
<organism evidence="6 7">
    <name type="scientific">Calicophoron daubneyi</name>
    <name type="common">Rumen fluke</name>
    <name type="synonym">Paramphistomum daubneyi</name>
    <dbReference type="NCBI Taxonomy" id="300641"/>
    <lineage>
        <taxon>Eukaryota</taxon>
        <taxon>Metazoa</taxon>
        <taxon>Spiralia</taxon>
        <taxon>Lophotrochozoa</taxon>
        <taxon>Platyhelminthes</taxon>
        <taxon>Trematoda</taxon>
        <taxon>Digenea</taxon>
        <taxon>Plagiorchiida</taxon>
        <taxon>Pronocephalata</taxon>
        <taxon>Paramphistomoidea</taxon>
        <taxon>Paramphistomidae</taxon>
        <taxon>Calicophoron</taxon>
    </lineage>
</organism>
<evidence type="ECO:0000256" key="3">
    <source>
        <dbReference type="ARBA" id="ARBA00022989"/>
    </source>
</evidence>
<evidence type="ECO:0000256" key="1">
    <source>
        <dbReference type="ARBA" id="ARBA00004370"/>
    </source>
</evidence>
<evidence type="ECO:0000256" key="5">
    <source>
        <dbReference type="SAM" id="Phobius"/>
    </source>
</evidence>
<keyword evidence="2 5" id="KW-0812">Transmembrane</keyword>
<dbReference type="SUPFAM" id="SSF103473">
    <property type="entry name" value="MFS general substrate transporter"/>
    <property type="match status" value="1"/>
</dbReference>
<protein>
    <recommendedName>
        <fullName evidence="8">Major facilitator superfamily (MFS) profile domain-containing protein</fullName>
    </recommendedName>
</protein>
<dbReference type="GO" id="GO:0022857">
    <property type="term" value="F:transmembrane transporter activity"/>
    <property type="evidence" value="ECO:0007669"/>
    <property type="project" value="InterPro"/>
</dbReference>
<feature type="transmembrane region" description="Helical" evidence="5">
    <location>
        <begin position="401"/>
        <end position="425"/>
    </location>
</feature>
<comment type="subcellular location">
    <subcellularLocation>
        <location evidence="1">Membrane</location>
    </subcellularLocation>
</comment>
<evidence type="ECO:0000313" key="7">
    <source>
        <dbReference type="Proteomes" id="UP001497525"/>
    </source>
</evidence>
<evidence type="ECO:0000313" key="6">
    <source>
        <dbReference type="EMBL" id="CAL5135647.1"/>
    </source>
</evidence>
<keyword evidence="3 5" id="KW-1133">Transmembrane helix</keyword>
<feature type="transmembrane region" description="Helical" evidence="5">
    <location>
        <begin position="341"/>
        <end position="359"/>
    </location>
</feature>
<dbReference type="Proteomes" id="UP001497525">
    <property type="component" value="Unassembled WGS sequence"/>
</dbReference>
<dbReference type="InterPro" id="IPR050549">
    <property type="entry name" value="MFS_Trehalose_Transporter"/>
</dbReference>
<feature type="transmembrane region" description="Helical" evidence="5">
    <location>
        <begin position="216"/>
        <end position="235"/>
    </location>
</feature>
<feature type="transmembrane region" description="Helical" evidence="5">
    <location>
        <begin position="98"/>
        <end position="118"/>
    </location>
</feature>
<feature type="transmembrane region" description="Helical" evidence="5">
    <location>
        <begin position="464"/>
        <end position="485"/>
    </location>
</feature>
<dbReference type="PANTHER" id="PTHR48021">
    <property type="match status" value="1"/>
</dbReference>
<evidence type="ECO:0008006" key="8">
    <source>
        <dbReference type="Google" id="ProtNLM"/>
    </source>
</evidence>
<dbReference type="InterPro" id="IPR036259">
    <property type="entry name" value="MFS_trans_sf"/>
</dbReference>
<accession>A0AAV2TH64</accession>